<gene>
    <name evidence="3" type="ORF">HMPREF3200_01384</name>
</gene>
<feature type="domain" description="Chitin-binding type-3" evidence="2">
    <location>
        <begin position="103"/>
        <end position="144"/>
    </location>
</feature>
<dbReference type="GO" id="GO:0004553">
    <property type="term" value="F:hydrolase activity, hydrolyzing O-glycosyl compounds"/>
    <property type="evidence" value="ECO:0007669"/>
    <property type="project" value="InterPro"/>
</dbReference>
<name>A0A133KDD2_9FIRM</name>
<protein>
    <submittedName>
        <fullName evidence="3">Carbohydrate binding domain protein</fullName>
    </submittedName>
</protein>
<dbReference type="Gene3D" id="2.10.10.90">
    <property type="match status" value="1"/>
</dbReference>
<dbReference type="GO" id="GO:0005975">
    <property type="term" value="P:carbohydrate metabolic process"/>
    <property type="evidence" value="ECO:0007669"/>
    <property type="project" value="InterPro"/>
</dbReference>
<keyword evidence="4" id="KW-1185">Reference proteome</keyword>
<reference evidence="4" key="1">
    <citation type="submission" date="2016-01" db="EMBL/GenBank/DDBJ databases">
        <authorList>
            <person name="Mitreva M."/>
            <person name="Pepin K.H."/>
            <person name="Mihindukulasuriya K.A."/>
            <person name="Fulton R."/>
            <person name="Fronick C."/>
            <person name="O'Laughlin M."/>
            <person name="Miner T."/>
            <person name="Herter B."/>
            <person name="Rosa B.A."/>
            <person name="Cordes M."/>
            <person name="Tomlinson C."/>
            <person name="Wollam A."/>
            <person name="Palsikar V.B."/>
            <person name="Mardis E.R."/>
            <person name="Wilson R.K."/>
        </authorList>
    </citation>
    <scope>NUCLEOTIDE SEQUENCE [LARGE SCALE GENOMIC DNA]</scope>
    <source>
        <strain evidence="4">MJR8151</strain>
    </source>
</reference>
<dbReference type="InterPro" id="IPR003610">
    <property type="entry name" value="CBM5/12"/>
</dbReference>
<dbReference type="OrthoDB" id="1849628at2"/>
<evidence type="ECO:0000259" key="2">
    <source>
        <dbReference type="Pfam" id="PF02839"/>
    </source>
</evidence>
<dbReference type="Gene3D" id="2.10.10.20">
    <property type="entry name" value="Carbohydrate-binding module superfamily 5/12"/>
    <property type="match status" value="1"/>
</dbReference>
<keyword evidence="1" id="KW-0378">Hydrolase</keyword>
<dbReference type="CDD" id="cd12215">
    <property type="entry name" value="ChiC_BD"/>
    <property type="match status" value="1"/>
</dbReference>
<dbReference type="Pfam" id="PF02839">
    <property type="entry name" value="CBM_5_12"/>
    <property type="match status" value="1"/>
</dbReference>
<dbReference type="AlphaFoldDB" id="A0A133KDD2"/>
<dbReference type="STRING" id="33036.HMPREF3200_01384"/>
<organism evidence="3 4">
    <name type="scientific">Anaerococcus tetradius</name>
    <dbReference type="NCBI Taxonomy" id="33036"/>
    <lineage>
        <taxon>Bacteria</taxon>
        <taxon>Bacillati</taxon>
        <taxon>Bacillota</taxon>
        <taxon>Tissierellia</taxon>
        <taxon>Tissierellales</taxon>
        <taxon>Peptoniphilaceae</taxon>
        <taxon>Anaerococcus</taxon>
    </lineage>
</organism>
<evidence type="ECO:0000313" key="4">
    <source>
        <dbReference type="Proteomes" id="UP000070383"/>
    </source>
</evidence>
<dbReference type="RefSeq" id="WP_060929613.1">
    <property type="nucleotide sequence ID" value="NZ_KQ955281.1"/>
</dbReference>
<dbReference type="PATRIC" id="fig|33036.3.peg.1371"/>
<dbReference type="InterPro" id="IPR036573">
    <property type="entry name" value="CBM_sf_5/12"/>
</dbReference>
<dbReference type="SUPFAM" id="SSF51055">
    <property type="entry name" value="Carbohydrate binding domain"/>
    <property type="match status" value="1"/>
</dbReference>
<dbReference type="EMBL" id="LRPM01000048">
    <property type="protein sequence ID" value="KWZ77563.1"/>
    <property type="molecule type" value="Genomic_DNA"/>
</dbReference>
<evidence type="ECO:0000313" key="3">
    <source>
        <dbReference type="EMBL" id="KWZ77563.1"/>
    </source>
</evidence>
<evidence type="ECO:0000256" key="1">
    <source>
        <dbReference type="ARBA" id="ARBA00022801"/>
    </source>
</evidence>
<sequence>MYRIQKAYYTGTDETKVRLTLQEPYRDFVVSFTGDLTAVEDDILEQRAISKLAREFSPSKALEDLAKRQEEQEQSIKSILKTITLAKDLSKDQKEEILSRYDEYKVGKEYKEKDKFTFDGKVYEVKQEHRSQTTWIPSSTPNLYTEFLNVKITNGAGEVTEVVAEFKQPTGAHDAYNKGDKVLFNGKVYQSKIDSNTFSPDQYADGWEEVTQ</sequence>
<comment type="caution">
    <text evidence="3">The sequence shown here is derived from an EMBL/GenBank/DDBJ whole genome shotgun (WGS) entry which is preliminary data.</text>
</comment>
<proteinExistence type="predicted"/>
<dbReference type="Proteomes" id="UP000070383">
    <property type="component" value="Unassembled WGS sequence"/>
</dbReference>
<dbReference type="GO" id="GO:0005576">
    <property type="term" value="C:extracellular region"/>
    <property type="evidence" value="ECO:0007669"/>
    <property type="project" value="InterPro"/>
</dbReference>
<dbReference type="GO" id="GO:0030246">
    <property type="term" value="F:carbohydrate binding"/>
    <property type="evidence" value="ECO:0007669"/>
    <property type="project" value="InterPro"/>
</dbReference>
<accession>A0A133KDD2</accession>